<dbReference type="InterPro" id="IPR039418">
    <property type="entry name" value="LexA-like"/>
</dbReference>
<evidence type="ECO:0000256" key="6">
    <source>
        <dbReference type="ARBA" id="ARBA00023236"/>
    </source>
</evidence>
<dbReference type="CDD" id="cd06529">
    <property type="entry name" value="S24_LexA-like"/>
    <property type="match status" value="1"/>
</dbReference>
<evidence type="ECO:0000256" key="4">
    <source>
        <dbReference type="ARBA" id="ARBA00022813"/>
    </source>
</evidence>
<dbReference type="InterPro" id="IPR050077">
    <property type="entry name" value="LexA_repressor"/>
</dbReference>
<dbReference type="SUPFAM" id="SSF46785">
    <property type="entry name" value="Winged helix' DNA-binding domain"/>
    <property type="match status" value="1"/>
</dbReference>
<evidence type="ECO:0000259" key="8">
    <source>
        <dbReference type="Pfam" id="PF00717"/>
    </source>
</evidence>
<dbReference type="AlphaFoldDB" id="A0A1H9MDA2"/>
<evidence type="ECO:0000256" key="3">
    <source>
        <dbReference type="ARBA" id="ARBA00022801"/>
    </source>
</evidence>
<dbReference type="InterPro" id="IPR036286">
    <property type="entry name" value="LexA/Signal_pep-like_sf"/>
</dbReference>
<dbReference type="Proteomes" id="UP000182584">
    <property type="component" value="Unassembled WGS sequence"/>
</dbReference>
<keyword evidence="3 7" id="KW-0378">Hydrolase</keyword>
<evidence type="ECO:0000313" key="11">
    <source>
        <dbReference type="Proteomes" id="UP000182584"/>
    </source>
</evidence>
<reference evidence="10 11" key="1">
    <citation type="submission" date="2016-10" db="EMBL/GenBank/DDBJ databases">
        <authorList>
            <person name="de Groot N.N."/>
        </authorList>
    </citation>
    <scope>NUCLEOTIDE SEQUENCE [LARGE SCALE GENOMIC DNA]</scope>
    <source>
        <strain evidence="10 11">AR40</strain>
    </source>
</reference>
<dbReference type="GO" id="GO:0009432">
    <property type="term" value="P:SOS response"/>
    <property type="evidence" value="ECO:0007669"/>
    <property type="project" value="UniProtKB-KW"/>
</dbReference>
<evidence type="ECO:0000256" key="5">
    <source>
        <dbReference type="ARBA" id="ARBA00023204"/>
    </source>
</evidence>
<dbReference type="OrthoDB" id="9802364at2"/>
<dbReference type="InterPro" id="IPR036390">
    <property type="entry name" value="WH_DNA-bd_sf"/>
</dbReference>
<gene>
    <name evidence="9" type="ORF">CPT75_12180</name>
    <name evidence="10" type="ORF">SAMN04487884_10359</name>
</gene>
<dbReference type="Gene3D" id="2.10.109.10">
    <property type="entry name" value="Umud Fragment, subunit A"/>
    <property type="match status" value="1"/>
</dbReference>
<dbReference type="InterPro" id="IPR036388">
    <property type="entry name" value="WH-like_DNA-bd_sf"/>
</dbReference>
<keyword evidence="6" id="KW-0742">SOS response</keyword>
<keyword evidence="4 7" id="KW-0068">Autocatalytic cleavage</keyword>
<comment type="similarity">
    <text evidence="1 7">Belongs to the peptidase S24 family.</text>
</comment>
<sequence length="204" mass="22634">MRSKSPELKEKIKDFIIQFHKENMRDPSTAEIGRGLSIDKSTAYRYLVAMNKEGMLDYSEGRISTDSTMKMDENMTSAPLMQDGITCGAPETESSDIDSYVQLPTALFGSGELFILHAVGDSMIDAGIDSGDLLVIRKASTARQGDIVVALNEDGENTLKRLKYDADLKRLVLHPENVQRGYDDIRPDKIIIQGVLSSVIKRFA</sequence>
<dbReference type="PANTHER" id="PTHR33516">
    <property type="entry name" value="LEXA REPRESSOR"/>
    <property type="match status" value="1"/>
</dbReference>
<dbReference type="Gene3D" id="1.10.10.10">
    <property type="entry name" value="Winged helix-like DNA-binding domain superfamily/Winged helix DNA-binding domain"/>
    <property type="match status" value="1"/>
</dbReference>
<dbReference type="eggNOG" id="COG1974">
    <property type="taxonomic scope" value="Bacteria"/>
</dbReference>
<evidence type="ECO:0000256" key="1">
    <source>
        <dbReference type="ARBA" id="ARBA00007484"/>
    </source>
</evidence>
<dbReference type="Pfam" id="PF00717">
    <property type="entry name" value="Peptidase_S24"/>
    <property type="match status" value="1"/>
</dbReference>
<evidence type="ECO:0000256" key="7">
    <source>
        <dbReference type="RuleBase" id="RU003991"/>
    </source>
</evidence>
<proteinExistence type="inferred from homology"/>
<keyword evidence="5" id="KW-0234">DNA repair</keyword>
<dbReference type="SUPFAM" id="SSF51306">
    <property type="entry name" value="LexA/Signal peptidase"/>
    <property type="match status" value="1"/>
</dbReference>
<evidence type="ECO:0000256" key="2">
    <source>
        <dbReference type="ARBA" id="ARBA00022763"/>
    </source>
</evidence>
<dbReference type="GO" id="GO:0006355">
    <property type="term" value="P:regulation of DNA-templated transcription"/>
    <property type="evidence" value="ECO:0007669"/>
    <property type="project" value="InterPro"/>
</dbReference>
<dbReference type="RefSeq" id="WP_022759152.1">
    <property type="nucleotide sequence ID" value="NZ_CM009896.1"/>
</dbReference>
<dbReference type="Proteomes" id="UP000245488">
    <property type="component" value="Chromosome"/>
</dbReference>
<reference evidence="9 12" key="2">
    <citation type="submission" date="2017-09" db="EMBL/GenBank/DDBJ databases">
        <title>High-quality draft genome sequence of Butyrivibrio fibrisolvens INBov1, isolated from cow rumen.</title>
        <authorList>
            <person name="Rodriguez Hernaez J."/>
            <person name="Rivarola M."/>
            <person name="Paniego N."/>
            <person name="Cravero S."/>
            <person name="Ceron Cucchi M."/>
            <person name="Martinez M.C."/>
        </authorList>
    </citation>
    <scope>NUCLEOTIDE SEQUENCE [LARGE SCALE GENOMIC DNA]</scope>
    <source>
        <strain evidence="9 12">INBov1</strain>
    </source>
</reference>
<evidence type="ECO:0000313" key="9">
    <source>
        <dbReference type="EMBL" id="PWT27799.1"/>
    </source>
</evidence>
<evidence type="ECO:0000313" key="12">
    <source>
        <dbReference type="Proteomes" id="UP000245488"/>
    </source>
</evidence>
<dbReference type="PANTHER" id="PTHR33516:SF2">
    <property type="entry name" value="LEXA REPRESSOR-RELATED"/>
    <property type="match status" value="1"/>
</dbReference>
<dbReference type="PRINTS" id="PR00726">
    <property type="entry name" value="LEXASERPTASE"/>
</dbReference>
<dbReference type="InterPro" id="IPR015927">
    <property type="entry name" value="Peptidase_S24_S26A/B/C"/>
</dbReference>
<feature type="domain" description="Peptidase S24/S26A/S26B/S26C" evidence="8">
    <location>
        <begin position="79"/>
        <end position="195"/>
    </location>
</feature>
<evidence type="ECO:0000313" key="10">
    <source>
        <dbReference type="EMBL" id="SER21644.1"/>
    </source>
</evidence>
<dbReference type="InterPro" id="IPR006197">
    <property type="entry name" value="Peptidase_S24_LexA"/>
</dbReference>
<protein>
    <submittedName>
        <fullName evidence="10">Repressor LexA</fullName>
    </submittedName>
</protein>
<name>A0A1H9MDA2_BUTFI</name>
<dbReference type="EMBL" id="FOGJ01000003">
    <property type="protein sequence ID" value="SER21644.1"/>
    <property type="molecule type" value="Genomic_DNA"/>
</dbReference>
<dbReference type="GO" id="GO:0016787">
    <property type="term" value="F:hydrolase activity"/>
    <property type="evidence" value="ECO:0007669"/>
    <property type="project" value="UniProtKB-KW"/>
</dbReference>
<keyword evidence="2" id="KW-0227">DNA damage</keyword>
<keyword evidence="12" id="KW-1185">Reference proteome</keyword>
<dbReference type="GO" id="GO:0006281">
    <property type="term" value="P:DNA repair"/>
    <property type="evidence" value="ECO:0007669"/>
    <property type="project" value="UniProtKB-KW"/>
</dbReference>
<accession>A0A1H9MDA2</accession>
<organism evidence="10 11">
    <name type="scientific">Butyrivibrio fibrisolvens</name>
    <dbReference type="NCBI Taxonomy" id="831"/>
    <lineage>
        <taxon>Bacteria</taxon>
        <taxon>Bacillati</taxon>
        <taxon>Bacillota</taxon>
        <taxon>Clostridia</taxon>
        <taxon>Lachnospirales</taxon>
        <taxon>Lachnospiraceae</taxon>
        <taxon>Butyrivibrio</taxon>
    </lineage>
</organism>
<dbReference type="GO" id="GO:0003677">
    <property type="term" value="F:DNA binding"/>
    <property type="evidence" value="ECO:0007669"/>
    <property type="project" value="InterPro"/>
</dbReference>
<dbReference type="EMBL" id="NXNG01000001">
    <property type="protein sequence ID" value="PWT27799.1"/>
    <property type="molecule type" value="Genomic_DNA"/>
</dbReference>